<dbReference type="SUPFAM" id="SSF50494">
    <property type="entry name" value="Trypsin-like serine proteases"/>
    <property type="match status" value="1"/>
</dbReference>
<organism evidence="2 3">
    <name type="scientific">Ceratosolen solmsi marchali</name>
    <dbReference type="NCBI Taxonomy" id="326594"/>
    <lineage>
        <taxon>Eukaryota</taxon>
        <taxon>Metazoa</taxon>
        <taxon>Ecdysozoa</taxon>
        <taxon>Arthropoda</taxon>
        <taxon>Hexapoda</taxon>
        <taxon>Insecta</taxon>
        <taxon>Pterygota</taxon>
        <taxon>Neoptera</taxon>
        <taxon>Endopterygota</taxon>
        <taxon>Hymenoptera</taxon>
        <taxon>Apocrita</taxon>
        <taxon>Proctotrupomorpha</taxon>
        <taxon>Chalcidoidea</taxon>
        <taxon>Agaonidae</taxon>
        <taxon>Agaoninae</taxon>
        <taxon>Ceratosolen</taxon>
    </lineage>
</organism>
<dbReference type="InterPro" id="IPR043504">
    <property type="entry name" value="Peptidase_S1_PA_chymotrypsin"/>
</dbReference>
<keyword evidence="2" id="KW-1185">Reference proteome</keyword>
<evidence type="ECO:0000259" key="1">
    <source>
        <dbReference type="Pfam" id="PF00089"/>
    </source>
</evidence>
<dbReference type="AlphaFoldDB" id="A0AAJ6VMY7"/>
<dbReference type="KEGG" id="csol:105360362"/>
<dbReference type="Proteomes" id="UP000695007">
    <property type="component" value="Unplaced"/>
</dbReference>
<dbReference type="GO" id="GO:0006508">
    <property type="term" value="P:proteolysis"/>
    <property type="evidence" value="ECO:0007669"/>
    <property type="project" value="InterPro"/>
</dbReference>
<dbReference type="GeneID" id="105360362"/>
<evidence type="ECO:0000313" key="3">
    <source>
        <dbReference type="RefSeq" id="XP_011495555.1"/>
    </source>
</evidence>
<dbReference type="Gene3D" id="2.40.10.10">
    <property type="entry name" value="Trypsin-like serine proteases"/>
    <property type="match status" value="1"/>
</dbReference>
<dbReference type="InterPro" id="IPR009003">
    <property type="entry name" value="Peptidase_S1_PA"/>
</dbReference>
<evidence type="ECO:0000313" key="2">
    <source>
        <dbReference type="Proteomes" id="UP000695007"/>
    </source>
</evidence>
<feature type="domain" description="Peptidase S1" evidence="1">
    <location>
        <begin position="48"/>
        <end position="116"/>
    </location>
</feature>
<reference evidence="3" key="1">
    <citation type="submission" date="2025-08" db="UniProtKB">
        <authorList>
            <consortium name="RefSeq"/>
        </authorList>
    </citation>
    <scope>IDENTIFICATION</scope>
</reference>
<sequence length="156" mass="18011">MFHLVRTRSSRKSKSFNIDVYLLAAGFLILCNNYDSISGSPIHGVNVRFADPGEFPYVVSIKRFNPTNPQPEKDHVCTGVLVSHRDVLTAERCADTFGNQRPEIVVGNNNIREGTKHYVHWWMAVRQWANVRNVALEFLQNSLLIYRVYSFLKQRE</sequence>
<gene>
    <name evidence="3" type="primary">LOC105360362</name>
</gene>
<dbReference type="InterPro" id="IPR001254">
    <property type="entry name" value="Trypsin_dom"/>
</dbReference>
<dbReference type="GO" id="GO:0004252">
    <property type="term" value="F:serine-type endopeptidase activity"/>
    <property type="evidence" value="ECO:0007669"/>
    <property type="project" value="InterPro"/>
</dbReference>
<protein>
    <submittedName>
        <fullName evidence="3">Uncharacterized protein LOC105360362</fullName>
    </submittedName>
</protein>
<proteinExistence type="predicted"/>
<name>A0AAJ6VMY7_9HYME</name>
<dbReference type="Pfam" id="PF00089">
    <property type="entry name" value="Trypsin"/>
    <property type="match status" value="1"/>
</dbReference>
<dbReference type="RefSeq" id="XP_011495555.1">
    <property type="nucleotide sequence ID" value="XM_011497253.1"/>
</dbReference>
<accession>A0AAJ6VMY7</accession>